<accession>Q2FRB1</accession>
<dbReference type="PROSITE" id="PS50910">
    <property type="entry name" value="HEPN"/>
    <property type="match status" value="1"/>
</dbReference>
<dbReference type="Gene3D" id="1.20.120.330">
    <property type="entry name" value="Nucleotidyltransferases domain 2"/>
    <property type="match status" value="1"/>
</dbReference>
<organism evidence="2 3">
    <name type="scientific">Methanospirillum hungatei JF-1 (strain ATCC 27890 / DSM 864 / NBRC 100397 / JF-1)</name>
    <dbReference type="NCBI Taxonomy" id="323259"/>
    <lineage>
        <taxon>Archaea</taxon>
        <taxon>Methanobacteriati</taxon>
        <taxon>Methanobacteriota</taxon>
        <taxon>Stenosarchaea group</taxon>
        <taxon>Methanomicrobia</taxon>
        <taxon>Methanomicrobiales</taxon>
        <taxon>Methanospirillaceae</taxon>
        <taxon>Methanospirillum</taxon>
    </lineage>
</organism>
<dbReference type="STRING" id="323259.Mhun_1680"/>
<dbReference type="InterPro" id="IPR007842">
    <property type="entry name" value="HEPN_dom"/>
</dbReference>
<feature type="domain" description="HEPN" evidence="1">
    <location>
        <begin position="3"/>
        <end position="109"/>
    </location>
</feature>
<dbReference type="AlphaFoldDB" id="Q2FRB1"/>
<gene>
    <name evidence="2" type="ordered locus">Mhun_1680</name>
</gene>
<dbReference type="SUPFAM" id="SSF81593">
    <property type="entry name" value="Nucleotidyltransferase substrate binding subunit/domain"/>
    <property type="match status" value="1"/>
</dbReference>
<dbReference type="HOGENOM" id="CLU_123170_0_0_2"/>
<evidence type="ECO:0000313" key="3">
    <source>
        <dbReference type="Proteomes" id="UP000001941"/>
    </source>
</evidence>
<dbReference type="EMBL" id="CP000254">
    <property type="protein sequence ID" value="ABD41408.1"/>
    <property type="molecule type" value="Genomic_DNA"/>
</dbReference>
<dbReference type="KEGG" id="mhu:Mhun_1680"/>
<dbReference type="EnsemblBacteria" id="ABD41408">
    <property type="protein sequence ID" value="ABD41408"/>
    <property type="gene ID" value="Mhun_1680"/>
</dbReference>
<dbReference type="Proteomes" id="UP000001941">
    <property type="component" value="Chromosome"/>
</dbReference>
<evidence type="ECO:0000259" key="1">
    <source>
        <dbReference type="PROSITE" id="PS50910"/>
    </source>
</evidence>
<sequence>MTRAESNLYRARLGRVTEKILFEDLCYDCQQTAEKSLKGLLIALDIESPRTHNIGNLFRLLHNAGVFIPQPVLAGSALTEYAVNTRYPGDYDPVSEEDYENALLMAVEVFSWVRSKLSTLDGRNLYPDS</sequence>
<reference evidence="3" key="1">
    <citation type="journal article" date="2016" name="Stand. Genomic Sci.">
        <title>Complete genome sequence of Methanospirillum hungatei type strain JF1.</title>
        <authorList>
            <person name="Gunsalus R.P."/>
            <person name="Cook L.E."/>
            <person name="Crable B."/>
            <person name="Rohlin L."/>
            <person name="McDonald E."/>
            <person name="Mouttaki H."/>
            <person name="Sieber J.R."/>
            <person name="Poweleit N."/>
            <person name="Zhou H."/>
            <person name="Lapidus A.L."/>
            <person name="Daligault H.E."/>
            <person name="Land M."/>
            <person name="Gilna P."/>
            <person name="Ivanova N."/>
            <person name="Kyrpides N."/>
            <person name="Culley D.E."/>
            <person name="McInerney M.J."/>
        </authorList>
    </citation>
    <scope>NUCLEOTIDE SEQUENCE [LARGE SCALE GENOMIC DNA]</scope>
    <source>
        <strain evidence="3">ATCC 27890 / DSM 864 / NBRC 100397 / JF-1</strain>
    </source>
</reference>
<keyword evidence="3" id="KW-1185">Reference proteome</keyword>
<dbReference type="eggNOG" id="arCOG01191">
    <property type="taxonomic scope" value="Archaea"/>
</dbReference>
<proteinExistence type="predicted"/>
<protein>
    <submittedName>
        <fullName evidence="2">HEPN</fullName>
    </submittedName>
</protein>
<dbReference type="InParanoid" id="Q2FRB1"/>
<name>Q2FRB1_METHJ</name>
<dbReference type="SMART" id="SM00748">
    <property type="entry name" value="HEPN"/>
    <property type="match status" value="1"/>
</dbReference>
<evidence type="ECO:0000313" key="2">
    <source>
        <dbReference type="EMBL" id="ABD41408.1"/>
    </source>
</evidence>
<dbReference type="Pfam" id="PF05168">
    <property type="entry name" value="HEPN"/>
    <property type="match status" value="1"/>
</dbReference>